<keyword evidence="5 7" id="KW-0456">Lyase</keyword>
<dbReference type="PROSITE" id="PS50819">
    <property type="entry name" value="INTEIN_ENDONUCLEASE"/>
    <property type="match status" value="1"/>
</dbReference>
<evidence type="ECO:0000256" key="2">
    <source>
        <dbReference type="ARBA" id="ARBA00022692"/>
    </source>
</evidence>
<reference evidence="10" key="1">
    <citation type="journal article" date="2014" name="Int. J. Syst. Evol. Microbiol.">
        <title>Complete genome sequence of Corynebacterium casei LMG S-19264T (=DSM 44701T), isolated from a smear-ripened cheese.</title>
        <authorList>
            <consortium name="US DOE Joint Genome Institute (JGI-PGF)"/>
            <person name="Walter F."/>
            <person name="Albersmeier A."/>
            <person name="Kalinowski J."/>
            <person name="Ruckert C."/>
        </authorList>
    </citation>
    <scope>NUCLEOTIDE SEQUENCE</scope>
    <source>
        <strain evidence="10">VKM Ac-1069</strain>
    </source>
</reference>
<evidence type="ECO:0000259" key="9">
    <source>
        <dbReference type="PROSITE" id="PS50819"/>
    </source>
</evidence>
<dbReference type="Gene3D" id="3.30.1490.480">
    <property type="entry name" value="Endolytic murein transglycosylase"/>
    <property type="match status" value="1"/>
</dbReference>
<name>A0A9W6L6R1_9PSEU</name>
<dbReference type="EC" id="4.2.2.29" evidence="7"/>
<keyword evidence="11" id="KW-1185">Reference proteome</keyword>
<dbReference type="GO" id="GO:0071555">
    <property type="term" value="P:cell wall organization"/>
    <property type="evidence" value="ECO:0007669"/>
    <property type="project" value="UniProtKB-KW"/>
</dbReference>
<organism evidence="10 11">
    <name type="scientific">Pseudonocardia halophobica</name>
    <dbReference type="NCBI Taxonomy" id="29401"/>
    <lineage>
        <taxon>Bacteria</taxon>
        <taxon>Bacillati</taxon>
        <taxon>Actinomycetota</taxon>
        <taxon>Actinomycetes</taxon>
        <taxon>Pseudonocardiales</taxon>
        <taxon>Pseudonocardiaceae</taxon>
        <taxon>Pseudonocardia</taxon>
    </lineage>
</organism>
<keyword evidence="4 7" id="KW-0472">Membrane</keyword>
<evidence type="ECO:0000256" key="8">
    <source>
        <dbReference type="SAM" id="MobiDB-lite"/>
    </source>
</evidence>
<feature type="region of interest" description="Disordered" evidence="8">
    <location>
        <begin position="1"/>
        <end position="41"/>
    </location>
</feature>
<keyword evidence="2 7" id="KW-0812">Transmembrane</keyword>
<sequence length="432" mass="45884">MLRAGPVRGPVTLRSCERDAPQQSDPPPGGLRGVTPPTGPFLTRREELAARRAELREIARKRRRRGLFVLLAALVLLGVVFGGGAYLVGSTFFTDDFDGDGQGDAVVRVLDGDSTRQIGTMLARRGVVASPEAFTEAAAEEKKVLGIQPGYYQMRLQMSGESAVALMIDPSSRVGRLEIRGGTQLDDTRSPDGTVAPGVISLISQASCGRIDGQRRCVSPAELRQVMATADPASLGVPQWAVEDVARAEPNRKFEGLIVPGLYDVAPGTSAADVWKSLFAVSVAQLESSGLTADASHDGLATYQLLVLASLAEKEAITPDMGKVARVITNRLDINQRLELDSTVNYPLDLQALRTTAEARGTAGPYNSYQNTGLPPTPIAAPGKDAIAAALDPEAGPWTFFVRCQKDGTSCFATSLAEHQTNVGEAIRNGAF</sequence>
<evidence type="ECO:0000256" key="6">
    <source>
        <dbReference type="ARBA" id="ARBA00023316"/>
    </source>
</evidence>
<comment type="similarity">
    <text evidence="7">Belongs to the transglycosylase MltG family.</text>
</comment>
<evidence type="ECO:0000313" key="11">
    <source>
        <dbReference type="Proteomes" id="UP001143463"/>
    </source>
</evidence>
<comment type="caution">
    <text evidence="10">The sequence shown here is derived from an EMBL/GenBank/DDBJ whole genome shotgun (WGS) entry which is preliminary data.</text>
</comment>
<accession>A0A9W6L6R1</accession>
<dbReference type="GO" id="GO:0009252">
    <property type="term" value="P:peptidoglycan biosynthetic process"/>
    <property type="evidence" value="ECO:0007669"/>
    <property type="project" value="UniProtKB-UniRule"/>
</dbReference>
<dbReference type="PANTHER" id="PTHR30518">
    <property type="entry name" value="ENDOLYTIC MUREIN TRANSGLYCOSYLASE"/>
    <property type="match status" value="1"/>
</dbReference>
<dbReference type="HAMAP" id="MF_02065">
    <property type="entry name" value="MltG"/>
    <property type="match status" value="1"/>
</dbReference>
<dbReference type="InterPro" id="IPR003770">
    <property type="entry name" value="MLTG-like"/>
</dbReference>
<evidence type="ECO:0000313" key="10">
    <source>
        <dbReference type="EMBL" id="GLL13279.1"/>
    </source>
</evidence>
<evidence type="ECO:0000256" key="5">
    <source>
        <dbReference type="ARBA" id="ARBA00023239"/>
    </source>
</evidence>
<dbReference type="GO" id="GO:0008932">
    <property type="term" value="F:lytic endotransglycosylase activity"/>
    <property type="evidence" value="ECO:0007669"/>
    <property type="project" value="UniProtKB-UniRule"/>
</dbReference>
<comment type="function">
    <text evidence="7">Functions as a peptidoglycan terminase that cleaves nascent peptidoglycan strands endolytically to terminate their elongation.</text>
</comment>
<evidence type="ECO:0000256" key="3">
    <source>
        <dbReference type="ARBA" id="ARBA00022989"/>
    </source>
</evidence>
<reference evidence="10" key="2">
    <citation type="submission" date="2023-01" db="EMBL/GenBank/DDBJ databases">
        <authorList>
            <person name="Sun Q."/>
            <person name="Evtushenko L."/>
        </authorList>
    </citation>
    <scope>NUCLEOTIDE SEQUENCE</scope>
    <source>
        <strain evidence="10">VKM Ac-1069</strain>
    </source>
</reference>
<dbReference type="GO" id="GO:0004519">
    <property type="term" value="F:endonuclease activity"/>
    <property type="evidence" value="ECO:0007669"/>
    <property type="project" value="InterPro"/>
</dbReference>
<comment type="subcellular location">
    <subcellularLocation>
        <location evidence="7">Cell membrane</location>
        <topology evidence="7">Single-pass membrane protein</topology>
    </subcellularLocation>
</comment>
<evidence type="ECO:0000256" key="7">
    <source>
        <dbReference type="HAMAP-Rule" id="MF_02065"/>
    </source>
</evidence>
<comment type="catalytic activity">
    <reaction evidence="7">
        <text>a peptidoglycan chain = a peptidoglycan chain with N-acetyl-1,6-anhydromuramyl-[peptide] at the reducing end + a peptidoglycan chain with N-acetylglucosamine at the non-reducing end.</text>
        <dbReference type="EC" id="4.2.2.29"/>
    </reaction>
</comment>
<keyword evidence="1 7" id="KW-1003">Cell membrane</keyword>
<evidence type="ECO:0000256" key="1">
    <source>
        <dbReference type="ARBA" id="ARBA00022475"/>
    </source>
</evidence>
<dbReference type="Proteomes" id="UP001143463">
    <property type="component" value="Unassembled WGS sequence"/>
</dbReference>
<keyword evidence="6 7" id="KW-0961">Cell wall biogenesis/degradation</keyword>
<feature type="domain" description="DOD-type homing endonuclease" evidence="9">
    <location>
        <begin position="76"/>
        <end position="127"/>
    </location>
</feature>
<dbReference type="EMBL" id="BSFQ01000020">
    <property type="protein sequence ID" value="GLL13279.1"/>
    <property type="molecule type" value="Genomic_DNA"/>
</dbReference>
<protein>
    <recommendedName>
        <fullName evidence="7">Endolytic murein transglycosylase</fullName>
        <ecNumber evidence="7">4.2.2.29</ecNumber>
    </recommendedName>
    <alternativeName>
        <fullName evidence="7">Peptidoglycan lytic transglycosylase</fullName>
    </alternativeName>
    <alternativeName>
        <fullName evidence="7">Peptidoglycan polymerization terminase</fullName>
    </alternativeName>
</protein>
<proteinExistence type="inferred from homology"/>
<feature type="transmembrane region" description="Helical" evidence="7">
    <location>
        <begin position="66"/>
        <end position="88"/>
    </location>
</feature>
<dbReference type="GO" id="GO:0005886">
    <property type="term" value="C:plasma membrane"/>
    <property type="evidence" value="ECO:0007669"/>
    <property type="project" value="UniProtKB-SubCell"/>
</dbReference>
<dbReference type="PANTHER" id="PTHR30518:SF2">
    <property type="entry name" value="ENDOLYTIC MUREIN TRANSGLYCOSYLASE"/>
    <property type="match status" value="1"/>
</dbReference>
<gene>
    <name evidence="7" type="primary">mltG</name>
    <name evidence="10" type="ORF">GCM10017577_44220</name>
</gene>
<dbReference type="Pfam" id="PF02618">
    <property type="entry name" value="YceG"/>
    <property type="match status" value="1"/>
</dbReference>
<evidence type="ECO:0000256" key="4">
    <source>
        <dbReference type="ARBA" id="ARBA00023136"/>
    </source>
</evidence>
<keyword evidence="3 7" id="KW-1133">Transmembrane helix</keyword>
<dbReference type="AlphaFoldDB" id="A0A9W6L6R1"/>
<dbReference type="InterPro" id="IPR004042">
    <property type="entry name" value="Intein_endonuc_central"/>
</dbReference>
<feature type="site" description="Important for catalytic activity" evidence="7">
    <location>
        <position position="315"/>
    </location>
</feature>